<feature type="signal peptide" evidence="1">
    <location>
        <begin position="1"/>
        <end position="21"/>
    </location>
</feature>
<dbReference type="GO" id="GO:0008235">
    <property type="term" value="F:metalloexopeptidase activity"/>
    <property type="evidence" value="ECO:0007669"/>
    <property type="project" value="InterPro"/>
</dbReference>
<accession>A0A1X7GDM9</accession>
<keyword evidence="3" id="KW-0645">Protease</keyword>
<dbReference type="Gene3D" id="3.40.630.10">
    <property type="entry name" value="Zn peptidases"/>
    <property type="match status" value="2"/>
</dbReference>
<reference evidence="4" key="1">
    <citation type="submission" date="2017-04" db="EMBL/GenBank/DDBJ databases">
        <authorList>
            <person name="Varghese N."/>
            <person name="Submissions S."/>
        </authorList>
    </citation>
    <scope>NUCLEOTIDE SEQUENCE [LARGE SCALE GENOMIC DNA]</scope>
    <source>
        <strain evidence="4">Dd16</strain>
    </source>
</reference>
<evidence type="ECO:0000259" key="2">
    <source>
        <dbReference type="Pfam" id="PF04389"/>
    </source>
</evidence>
<dbReference type="PANTHER" id="PTHR12147:SF26">
    <property type="entry name" value="PEPTIDASE M28 DOMAIN-CONTAINING PROTEIN"/>
    <property type="match status" value="1"/>
</dbReference>
<dbReference type="GO" id="GO:0004180">
    <property type="term" value="F:carboxypeptidase activity"/>
    <property type="evidence" value="ECO:0007669"/>
    <property type="project" value="UniProtKB-KW"/>
</dbReference>
<dbReference type="STRING" id="941907.SAMN06295910_1518"/>
<dbReference type="SUPFAM" id="SSF53187">
    <property type="entry name" value="Zn-dependent exopeptidases"/>
    <property type="match status" value="1"/>
</dbReference>
<dbReference type="InterPro" id="IPR007484">
    <property type="entry name" value="Peptidase_M28"/>
</dbReference>
<evidence type="ECO:0000256" key="1">
    <source>
        <dbReference type="SAM" id="SignalP"/>
    </source>
</evidence>
<feature type="domain" description="Peptidase M28" evidence="2">
    <location>
        <begin position="290"/>
        <end position="507"/>
    </location>
</feature>
<dbReference type="OrthoDB" id="9778250at2"/>
<dbReference type="Pfam" id="PF04389">
    <property type="entry name" value="Peptidase_M28"/>
    <property type="match status" value="1"/>
</dbReference>
<keyword evidence="4" id="KW-1185">Reference proteome</keyword>
<keyword evidence="3" id="KW-0378">Hydrolase</keyword>
<feature type="chain" id="PRO_5012824013" evidence="1">
    <location>
        <begin position="22"/>
        <end position="543"/>
    </location>
</feature>
<sequence length="543" mass="57475">MRLAFAAVAAALLASAAPAQAPAQPEFSADRVKADIEFLADDLLEGRDTGTRGYDIAAHFVATRFESMGLKPASKDGWYQEVRFRETKLADPAPVLTIGGKSYENGPQVLMGPSAFETSQTIAGLPVVFAGYGLHAPDRGIDDYAGLDVKGKVVAVLSGFPKGMASDIGAHLATDKGSAAERQGAVGMVSILTPEALKVAPWALRQRYAGEPGFTWLKPDGQPFDDAPGLRFGAQFNEEAAANLFAGAPRSLKTVLGEAAKAGGKPKGFALKQTVGITRASAHSETKSPNVIAMLPGSDPALANEYVLLMAHLDHEGIDAKKADGDRIYNGAMDNASGVATMLEAARAFVASGVAPKRPILFAAVTAEEKGLLGAQYLAKYPAVPAPGKVVAVVNLDMPVLLYDFTDVVAFGAEHSTLGPIVDRATASAGVKLSPDPMPEQNLFTRSDHYRFVQEGVPSVFLMTGFANGGEKIFKDFLATHYHKVSDQTDLPFDWNAAAKFARINYAIAREIADAPEAPRWYQDSFFGDTFAKDAPKAAKAGK</sequence>
<dbReference type="InterPro" id="IPR046450">
    <property type="entry name" value="PA_dom_sf"/>
</dbReference>
<proteinExistence type="predicted"/>
<dbReference type="Proteomes" id="UP000192934">
    <property type="component" value="Chromosome I"/>
</dbReference>
<gene>
    <name evidence="3" type="ORF">SAMN06295910_1518</name>
</gene>
<dbReference type="AlphaFoldDB" id="A0A1X7GDM9"/>
<evidence type="ECO:0000313" key="4">
    <source>
        <dbReference type="Proteomes" id="UP000192934"/>
    </source>
</evidence>
<evidence type="ECO:0000313" key="3">
    <source>
        <dbReference type="EMBL" id="SMF67485.1"/>
    </source>
</evidence>
<dbReference type="PANTHER" id="PTHR12147">
    <property type="entry name" value="METALLOPEPTIDASE M28 FAMILY MEMBER"/>
    <property type="match status" value="1"/>
</dbReference>
<organism evidence="3 4">
    <name type="scientific">Allosphingosinicella indica</name>
    <dbReference type="NCBI Taxonomy" id="941907"/>
    <lineage>
        <taxon>Bacteria</taxon>
        <taxon>Pseudomonadati</taxon>
        <taxon>Pseudomonadota</taxon>
        <taxon>Alphaproteobacteria</taxon>
        <taxon>Sphingomonadales</taxon>
        <taxon>Sphingomonadaceae</taxon>
        <taxon>Allosphingosinicella</taxon>
    </lineage>
</organism>
<dbReference type="SUPFAM" id="SSF52025">
    <property type="entry name" value="PA domain"/>
    <property type="match status" value="1"/>
</dbReference>
<dbReference type="GO" id="GO:0006508">
    <property type="term" value="P:proteolysis"/>
    <property type="evidence" value="ECO:0007669"/>
    <property type="project" value="InterPro"/>
</dbReference>
<keyword evidence="3" id="KW-0121">Carboxypeptidase</keyword>
<dbReference type="RefSeq" id="WP_085218234.1">
    <property type="nucleotide sequence ID" value="NZ_LT840185.1"/>
</dbReference>
<protein>
    <submittedName>
        <fullName evidence="3">Zn-dependent amino-or carboxypeptidase, M28 family</fullName>
    </submittedName>
</protein>
<name>A0A1X7GDM9_9SPHN</name>
<dbReference type="EMBL" id="LT840185">
    <property type="protein sequence ID" value="SMF67485.1"/>
    <property type="molecule type" value="Genomic_DNA"/>
</dbReference>
<dbReference type="InterPro" id="IPR045175">
    <property type="entry name" value="M28_fam"/>
</dbReference>
<dbReference type="CDD" id="cd04820">
    <property type="entry name" value="PA_M28_1_1"/>
    <property type="match status" value="1"/>
</dbReference>
<keyword evidence="1" id="KW-0732">Signal</keyword>